<sequence length="429" mass="46059">MRRCTRRLLVQQPAAVRWNSTNPSQEHADLPNPNPTPASPATRRFPKLRVDDGTPYALNLDAIAVAATRGSLSARLAAARATQKPAQESAPLNTNPAVSSEKPDESAEARRVETVAGETANASQPRPFPTPIPQEKLEKLAQEESTGVRHAEEVVVLTSEQITQARRAERLAREAARLPQPPSFSQEPSTPAFVAPSLNISPEEAKAAAEAAVLRRREDLLARRAERLARPSNSLPRISGLGQTPNFGERSEPGQRPPLGMGRGLPARGGMSPQIGAGRGESSMRGGIRGRGRGRGRGGGGGGGGRRRNRGEEGSEDNDEFMSEIGDWLESGEEVASALAPELPTSSLRRELSRRPPTSKPNQPKELRESVGGDYSRFVPQNPQLFIASARKIGPVSHSSVVLAQAKQVFLENRIHVKKVVGTVAKTPS</sequence>
<accession>A0AAD7AL67</accession>
<proteinExistence type="predicted"/>
<feature type="region of interest" description="Disordered" evidence="1">
    <location>
        <begin position="79"/>
        <end position="132"/>
    </location>
</feature>
<evidence type="ECO:0000256" key="1">
    <source>
        <dbReference type="SAM" id="MobiDB-lite"/>
    </source>
</evidence>
<comment type="caution">
    <text evidence="2">The sequence shown here is derived from an EMBL/GenBank/DDBJ whole genome shotgun (WGS) entry which is preliminary data.</text>
</comment>
<organism evidence="2 3">
    <name type="scientific">Mycena albidolilacea</name>
    <dbReference type="NCBI Taxonomy" id="1033008"/>
    <lineage>
        <taxon>Eukaryota</taxon>
        <taxon>Fungi</taxon>
        <taxon>Dikarya</taxon>
        <taxon>Basidiomycota</taxon>
        <taxon>Agaricomycotina</taxon>
        <taxon>Agaricomycetes</taxon>
        <taxon>Agaricomycetidae</taxon>
        <taxon>Agaricales</taxon>
        <taxon>Marasmiineae</taxon>
        <taxon>Mycenaceae</taxon>
        <taxon>Mycena</taxon>
    </lineage>
</organism>
<evidence type="ECO:0000313" key="2">
    <source>
        <dbReference type="EMBL" id="KAJ7361413.1"/>
    </source>
</evidence>
<dbReference type="Proteomes" id="UP001218218">
    <property type="component" value="Unassembled WGS sequence"/>
</dbReference>
<evidence type="ECO:0000313" key="3">
    <source>
        <dbReference type="Proteomes" id="UP001218218"/>
    </source>
</evidence>
<reference evidence="2" key="1">
    <citation type="submission" date="2023-03" db="EMBL/GenBank/DDBJ databases">
        <title>Massive genome expansion in bonnet fungi (Mycena s.s.) driven by repeated elements and novel gene families across ecological guilds.</title>
        <authorList>
            <consortium name="Lawrence Berkeley National Laboratory"/>
            <person name="Harder C.B."/>
            <person name="Miyauchi S."/>
            <person name="Viragh M."/>
            <person name="Kuo A."/>
            <person name="Thoen E."/>
            <person name="Andreopoulos B."/>
            <person name="Lu D."/>
            <person name="Skrede I."/>
            <person name="Drula E."/>
            <person name="Henrissat B."/>
            <person name="Morin E."/>
            <person name="Kohler A."/>
            <person name="Barry K."/>
            <person name="LaButti K."/>
            <person name="Morin E."/>
            <person name="Salamov A."/>
            <person name="Lipzen A."/>
            <person name="Mereny Z."/>
            <person name="Hegedus B."/>
            <person name="Baldrian P."/>
            <person name="Stursova M."/>
            <person name="Weitz H."/>
            <person name="Taylor A."/>
            <person name="Grigoriev I.V."/>
            <person name="Nagy L.G."/>
            <person name="Martin F."/>
            <person name="Kauserud H."/>
        </authorList>
    </citation>
    <scope>NUCLEOTIDE SEQUENCE</scope>
    <source>
        <strain evidence="2">CBHHK002</strain>
    </source>
</reference>
<feature type="compositionally biased region" description="Polar residues" evidence="1">
    <location>
        <begin position="231"/>
        <end position="246"/>
    </location>
</feature>
<feature type="region of interest" description="Disordered" evidence="1">
    <location>
        <begin position="15"/>
        <end position="48"/>
    </location>
</feature>
<dbReference type="EMBL" id="JARIHO010000005">
    <property type="protein sequence ID" value="KAJ7361413.1"/>
    <property type="molecule type" value="Genomic_DNA"/>
</dbReference>
<gene>
    <name evidence="2" type="ORF">DFH08DRAFT_931521</name>
</gene>
<protein>
    <submittedName>
        <fullName evidence="2">Uncharacterized protein</fullName>
    </submittedName>
</protein>
<feature type="compositionally biased region" description="Basic and acidic residues" evidence="1">
    <location>
        <begin position="101"/>
        <end position="113"/>
    </location>
</feature>
<dbReference type="AlphaFoldDB" id="A0AAD7AL67"/>
<feature type="compositionally biased region" description="Polar residues" evidence="1">
    <location>
        <begin position="84"/>
        <end position="98"/>
    </location>
</feature>
<name>A0AAD7AL67_9AGAR</name>
<keyword evidence="3" id="KW-1185">Reference proteome</keyword>
<feature type="region of interest" description="Disordered" evidence="1">
    <location>
        <begin position="172"/>
        <end position="198"/>
    </location>
</feature>
<feature type="region of interest" description="Disordered" evidence="1">
    <location>
        <begin position="227"/>
        <end position="376"/>
    </location>
</feature>